<keyword evidence="3" id="KW-1185">Reference proteome</keyword>
<dbReference type="EMBL" id="CATQJL010000112">
    <property type="protein sequence ID" value="CAJ0592681.1"/>
    <property type="molecule type" value="Genomic_DNA"/>
</dbReference>
<comment type="caution">
    <text evidence="2">The sequence shown here is derived from an EMBL/GenBank/DDBJ whole genome shotgun (WGS) entry which is preliminary data.</text>
</comment>
<dbReference type="AlphaFoldDB" id="A0AA36DTT8"/>
<organism evidence="2 3">
    <name type="scientific">Cylicocyclus nassatus</name>
    <name type="common">Nematode worm</name>
    <dbReference type="NCBI Taxonomy" id="53992"/>
    <lineage>
        <taxon>Eukaryota</taxon>
        <taxon>Metazoa</taxon>
        <taxon>Ecdysozoa</taxon>
        <taxon>Nematoda</taxon>
        <taxon>Chromadorea</taxon>
        <taxon>Rhabditida</taxon>
        <taxon>Rhabditina</taxon>
        <taxon>Rhabditomorpha</taxon>
        <taxon>Strongyloidea</taxon>
        <taxon>Strongylidae</taxon>
        <taxon>Cylicocyclus</taxon>
    </lineage>
</organism>
<feature type="region of interest" description="Disordered" evidence="1">
    <location>
        <begin position="1"/>
        <end position="24"/>
    </location>
</feature>
<dbReference type="Proteomes" id="UP001176961">
    <property type="component" value="Unassembled WGS sequence"/>
</dbReference>
<name>A0AA36DTT8_CYLNA</name>
<sequence length="71" mass="8030">MVAQPKAEPNRHRHSHNPNHPPSPTICFVRDEWGPLNPRTALDSAIFRLLSDSNCAIDKKSCSLRVRSLSR</sequence>
<evidence type="ECO:0000313" key="3">
    <source>
        <dbReference type="Proteomes" id="UP001176961"/>
    </source>
</evidence>
<proteinExistence type="predicted"/>
<reference evidence="2" key="1">
    <citation type="submission" date="2023-07" db="EMBL/GenBank/DDBJ databases">
        <authorList>
            <consortium name="CYATHOMIX"/>
        </authorList>
    </citation>
    <scope>NUCLEOTIDE SEQUENCE</scope>
    <source>
        <strain evidence="2">N/A</strain>
    </source>
</reference>
<protein>
    <submittedName>
        <fullName evidence="2">Uncharacterized protein</fullName>
    </submittedName>
</protein>
<gene>
    <name evidence="2" type="ORF">CYNAS_LOCUS4664</name>
</gene>
<accession>A0AA36DTT8</accession>
<evidence type="ECO:0000256" key="1">
    <source>
        <dbReference type="SAM" id="MobiDB-lite"/>
    </source>
</evidence>
<evidence type="ECO:0000313" key="2">
    <source>
        <dbReference type="EMBL" id="CAJ0592681.1"/>
    </source>
</evidence>